<dbReference type="GO" id="GO:0016812">
    <property type="term" value="F:hydrolase activity, acting on carbon-nitrogen (but not peptide) bonds, in cyclic amides"/>
    <property type="evidence" value="ECO:0007669"/>
    <property type="project" value="TreeGrafter"/>
</dbReference>
<keyword evidence="3" id="KW-1185">Reference proteome</keyword>
<dbReference type="PANTHER" id="PTHR11647">
    <property type="entry name" value="HYDRANTOINASE/DIHYDROPYRIMIDINASE FAMILY MEMBER"/>
    <property type="match status" value="1"/>
</dbReference>
<gene>
    <name evidence="2" type="ORF">DesyoDRAFT_2130</name>
</gene>
<name>H5XUR0_9FIRM</name>
<dbReference type="HOGENOM" id="CLU_016107_2_1_9"/>
<dbReference type="STRING" id="768710.DesyoDRAFT_2130"/>
<feature type="domain" description="Amidohydrolase 3" evidence="1">
    <location>
        <begin position="409"/>
        <end position="521"/>
    </location>
</feature>
<dbReference type="Gene3D" id="3.20.20.140">
    <property type="entry name" value="Metal-dependent hydrolases"/>
    <property type="match status" value="2"/>
</dbReference>
<evidence type="ECO:0000313" key="3">
    <source>
        <dbReference type="Proteomes" id="UP000005104"/>
    </source>
</evidence>
<dbReference type="eggNOG" id="COG3653">
    <property type="taxonomic scope" value="Bacteria"/>
</dbReference>
<protein>
    <submittedName>
        <fullName evidence="2">N-acyl-D-aspartate/D-glutamate deacylase</fullName>
    </submittedName>
</protein>
<dbReference type="SUPFAM" id="SSF51556">
    <property type="entry name" value="Metallo-dependent hydrolases"/>
    <property type="match status" value="1"/>
</dbReference>
<dbReference type="PANTHER" id="PTHR11647:SF1">
    <property type="entry name" value="COLLAPSIN RESPONSE MEDIATOR PROTEIN"/>
    <property type="match status" value="1"/>
</dbReference>
<dbReference type="InterPro" id="IPR011059">
    <property type="entry name" value="Metal-dep_hydrolase_composite"/>
</dbReference>
<dbReference type="GO" id="GO:0005829">
    <property type="term" value="C:cytosol"/>
    <property type="evidence" value="ECO:0007669"/>
    <property type="project" value="TreeGrafter"/>
</dbReference>
<dbReference type="OrthoDB" id="9775607at2"/>
<dbReference type="Pfam" id="PF07969">
    <property type="entry name" value="Amidohydro_3"/>
    <property type="match status" value="2"/>
</dbReference>
<feature type="domain" description="Amidohydrolase 3" evidence="1">
    <location>
        <begin position="45"/>
        <end position="248"/>
    </location>
</feature>
<accession>H5XUR0</accession>
<evidence type="ECO:0000313" key="2">
    <source>
        <dbReference type="EMBL" id="EHQ89217.1"/>
    </source>
</evidence>
<evidence type="ECO:0000259" key="1">
    <source>
        <dbReference type="Pfam" id="PF07969"/>
    </source>
</evidence>
<dbReference type="RefSeq" id="WP_007782673.1">
    <property type="nucleotide sequence ID" value="NZ_CM001441.1"/>
</dbReference>
<dbReference type="InterPro" id="IPR050378">
    <property type="entry name" value="Metallo-dep_Hydrolases_sf"/>
</dbReference>
<reference evidence="2 3" key="1">
    <citation type="submission" date="2011-11" db="EMBL/GenBank/DDBJ databases">
        <title>The Noncontiguous Finished genome of Desulfosporosinus youngiae DSM 17734.</title>
        <authorList>
            <consortium name="US DOE Joint Genome Institute (JGI-PGF)"/>
            <person name="Lucas S."/>
            <person name="Han J."/>
            <person name="Lapidus A."/>
            <person name="Cheng J.-F."/>
            <person name="Goodwin L."/>
            <person name="Pitluck S."/>
            <person name="Peters L."/>
            <person name="Ovchinnikova G."/>
            <person name="Lu M."/>
            <person name="Land M.L."/>
            <person name="Hauser L."/>
            <person name="Pester M."/>
            <person name="Spring S."/>
            <person name="Ollivier B."/>
            <person name="Rattei T."/>
            <person name="Klenk H.-P."/>
            <person name="Wagner M."/>
            <person name="Loy A."/>
            <person name="Woyke T.J."/>
        </authorList>
    </citation>
    <scope>NUCLEOTIDE SEQUENCE [LARGE SCALE GENOMIC DNA]</scope>
    <source>
        <strain evidence="2 3">DSM 17734</strain>
    </source>
</reference>
<dbReference type="InterPro" id="IPR032466">
    <property type="entry name" value="Metal_Hydrolase"/>
</dbReference>
<dbReference type="EMBL" id="CM001441">
    <property type="protein sequence ID" value="EHQ89217.1"/>
    <property type="molecule type" value="Genomic_DNA"/>
</dbReference>
<dbReference type="Proteomes" id="UP000005104">
    <property type="component" value="Chromosome"/>
</dbReference>
<dbReference type="InterPro" id="IPR013108">
    <property type="entry name" value="Amidohydro_3"/>
</dbReference>
<dbReference type="SUPFAM" id="SSF51338">
    <property type="entry name" value="Composite domain of metallo-dependent hydrolases"/>
    <property type="match status" value="1"/>
</dbReference>
<dbReference type="AlphaFoldDB" id="H5XUR0"/>
<proteinExistence type="predicted"/>
<organism evidence="2 3">
    <name type="scientific">Desulfosporosinus youngiae DSM 17734</name>
    <dbReference type="NCBI Taxonomy" id="768710"/>
    <lineage>
        <taxon>Bacteria</taxon>
        <taxon>Bacillati</taxon>
        <taxon>Bacillota</taxon>
        <taxon>Clostridia</taxon>
        <taxon>Eubacteriales</taxon>
        <taxon>Desulfitobacteriaceae</taxon>
        <taxon>Desulfosporosinus</taxon>
    </lineage>
</organism>
<dbReference type="CDD" id="cd01297">
    <property type="entry name" value="D-aminoacylase"/>
    <property type="match status" value="1"/>
</dbReference>
<sequence>MFDTLITGGLIVDGTGNTPRQSDVGIKDGIIAEIGKDLSTEAHIVIDAAKKLVTPGFIDVHSHCDLVPFMSGPVRESRIKQGVTTEIIGQCGLGSAPHLERMEDWRSYLTPILGPGPLTWNWPDFSRFLNELNQAEKPNNLGVLIGHGAVRAQVLGLNNVLPSAKEITAMSRIVEEAMSNGALGISYGLAYLPGMFAPQQELVALSKVVADYQGLMMIHIRSHSRQVREGMAEALAVAKESGVKLQISHMRSYANRDFGITAEELLEMVEQARNEGVDVTFDEHPYQAGSTLLSQILPPWAKEGGSTEIIARLKDPQLRAKLKEDLSDPGPNYPGWDNFVGMVGWSNIMISSVMKPQNKWAEGQTATQISSKTGSEQADLSDIIDSMAELLISEDCRCSMVIQNLFAEEDIITLLKHPLCQIGSDGIPTGKPHPRLYGTYPKFLGEYVRAKNALTWSEGIKRITGDPAQRLNLAKRGYLKNGYLADLVIFDPEKIAAPEDYNNPAQAPLGIDYTLVNGQIAVAGGKVLQTNAGRLYAPPLYRA</sequence>